<evidence type="ECO:0000256" key="4">
    <source>
        <dbReference type="ARBA" id="ARBA00012568"/>
    </source>
</evidence>
<dbReference type="InterPro" id="IPR000073">
    <property type="entry name" value="AB_hydrolase_1"/>
</dbReference>
<dbReference type="Gene3D" id="3.40.50.1820">
    <property type="entry name" value="alpha/beta hydrolase"/>
    <property type="match status" value="1"/>
</dbReference>
<reference evidence="15" key="1">
    <citation type="journal article" date="2014" name="Int. J. Syst. Evol. Microbiol.">
        <title>Complete genome sequence of Corynebacterium casei LMG S-19264T (=DSM 44701T), isolated from a smear-ripened cheese.</title>
        <authorList>
            <consortium name="US DOE Joint Genome Institute (JGI-PGF)"/>
            <person name="Walter F."/>
            <person name="Albersmeier A."/>
            <person name="Kalinowski J."/>
            <person name="Ruckert C."/>
        </authorList>
    </citation>
    <scope>NUCLEOTIDE SEQUENCE</scope>
    <source>
        <strain evidence="15">CGMCC 1.12921</strain>
    </source>
</reference>
<feature type="domain" description="AB hydrolase-1" evidence="14">
    <location>
        <begin position="38"/>
        <end position="300"/>
    </location>
</feature>
<proteinExistence type="inferred from homology"/>
<accession>A0A8J2V168</accession>
<evidence type="ECO:0000259" key="14">
    <source>
        <dbReference type="Pfam" id="PF00561"/>
    </source>
</evidence>
<dbReference type="EC" id="3.4.11.5" evidence="4 11"/>
<dbReference type="GO" id="GO:0006508">
    <property type="term" value="P:proteolysis"/>
    <property type="evidence" value="ECO:0007669"/>
    <property type="project" value="UniProtKB-KW"/>
</dbReference>
<keyword evidence="6 11" id="KW-0031">Aminopeptidase</keyword>
<name>A0A8J2V168_9PROT</name>
<comment type="similarity">
    <text evidence="3 11 13">Belongs to the peptidase S33 family.</text>
</comment>
<feature type="active site" evidence="12">
    <location>
        <position position="269"/>
    </location>
</feature>
<keyword evidence="8 11" id="KW-0645">Protease</keyword>
<comment type="catalytic activity">
    <reaction evidence="1 11 13">
        <text>Release of N-terminal proline from a peptide.</text>
        <dbReference type="EC" id="3.4.11.5"/>
    </reaction>
</comment>
<evidence type="ECO:0000256" key="8">
    <source>
        <dbReference type="ARBA" id="ARBA00022670"/>
    </source>
</evidence>
<evidence type="ECO:0000256" key="9">
    <source>
        <dbReference type="ARBA" id="ARBA00022801"/>
    </source>
</evidence>
<evidence type="ECO:0000256" key="1">
    <source>
        <dbReference type="ARBA" id="ARBA00001585"/>
    </source>
</evidence>
<evidence type="ECO:0000256" key="6">
    <source>
        <dbReference type="ARBA" id="ARBA00022438"/>
    </source>
</evidence>
<dbReference type="Pfam" id="PF00561">
    <property type="entry name" value="Abhydrolase_1"/>
    <property type="match status" value="1"/>
</dbReference>
<dbReference type="PIRSF" id="PIRSF006431">
    <property type="entry name" value="Pept_S33"/>
    <property type="match status" value="1"/>
</dbReference>
<dbReference type="EMBL" id="BMGH01000001">
    <property type="protein sequence ID" value="GGD01487.1"/>
    <property type="molecule type" value="Genomic_DNA"/>
</dbReference>
<dbReference type="GO" id="GO:0005737">
    <property type="term" value="C:cytoplasm"/>
    <property type="evidence" value="ECO:0007669"/>
    <property type="project" value="UniProtKB-SubCell"/>
</dbReference>
<organism evidence="15 16">
    <name type="scientific">Aquisalinus flavus</name>
    <dbReference type="NCBI Taxonomy" id="1526572"/>
    <lineage>
        <taxon>Bacteria</taxon>
        <taxon>Pseudomonadati</taxon>
        <taxon>Pseudomonadota</taxon>
        <taxon>Alphaproteobacteria</taxon>
        <taxon>Parvularculales</taxon>
        <taxon>Parvularculaceae</taxon>
        <taxon>Aquisalinus</taxon>
    </lineage>
</organism>
<dbReference type="AlphaFoldDB" id="A0A8J2V168"/>
<dbReference type="PRINTS" id="PR00793">
    <property type="entry name" value="PROAMNOPTASE"/>
</dbReference>
<dbReference type="InterPro" id="IPR002410">
    <property type="entry name" value="Peptidase_S33"/>
</dbReference>
<dbReference type="GO" id="GO:0004177">
    <property type="term" value="F:aminopeptidase activity"/>
    <property type="evidence" value="ECO:0007669"/>
    <property type="project" value="UniProtKB-UniRule"/>
</dbReference>
<protein>
    <recommendedName>
        <fullName evidence="5 11">Proline iminopeptidase</fullName>
        <shortName evidence="11">PIP</shortName>
        <ecNumber evidence="4 11">3.4.11.5</ecNumber>
    </recommendedName>
    <alternativeName>
        <fullName evidence="10 11">Prolyl aminopeptidase</fullName>
    </alternativeName>
</protein>
<dbReference type="Proteomes" id="UP000613582">
    <property type="component" value="Unassembled WGS sequence"/>
</dbReference>
<evidence type="ECO:0000256" key="3">
    <source>
        <dbReference type="ARBA" id="ARBA00010088"/>
    </source>
</evidence>
<keyword evidence="16" id="KW-1185">Reference proteome</keyword>
<evidence type="ECO:0000256" key="11">
    <source>
        <dbReference type="PIRNR" id="PIRNR006431"/>
    </source>
</evidence>
<evidence type="ECO:0000313" key="15">
    <source>
        <dbReference type="EMBL" id="GGD01487.1"/>
    </source>
</evidence>
<dbReference type="InterPro" id="IPR005944">
    <property type="entry name" value="Pro_iminopeptidase"/>
</dbReference>
<comment type="caution">
    <text evidence="15">The sequence shown here is derived from an EMBL/GenBank/DDBJ whole genome shotgun (WGS) entry which is preliminary data.</text>
</comment>
<evidence type="ECO:0000256" key="12">
    <source>
        <dbReference type="PIRSR" id="PIRSR006431-1"/>
    </source>
</evidence>
<reference evidence="15" key="2">
    <citation type="submission" date="2020-09" db="EMBL/GenBank/DDBJ databases">
        <authorList>
            <person name="Sun Q."/>
            <person name="Zhou Y."/>
        </authorList>
    </citation>
    <scope>NUCLEOTIDE SEQUENCE</scope>
    <source>
        <strain evidence="15">CGMCC 1.12921</strain>
    </source>
</reference>
<dbReference type="RefSeq" id="WP_188160003.1">
    <property type="nucleotide sequence ID" value="NZ_BMGH01000001.1"/>
</dbReference>
<feature type="active site" description="Nucleophile" evidence="12">
    <location>
        <position position="113"/>
    </location>
</feature>
<dbReference type="PANTHER" id="PTHR43722:SF1">
    <property type="entry name" value="PROLINE IMINOPEPTIDASE"/>
    <property type="match status" value="1"/>
</dbReference>
<feature type="active site" description="Proton donor" evidence="12">
    <location>
        <position position="297"/>
    </location>
</feature>
<comment type="subcellular location">
    <subcellularLocation>
        <location evidence="2 11">Cytoplasm</location>
    </subcellularLocation>
</comment>
<gene>
    <name evidence="15" type="primary">pip</name>
    <name evidence="15" type="ORF">GCM10011342_08140</name>
</gene>
<keyword evidence="9 11" id="KW-0378">Hydrolase</keyword>
<dbReference type="PRINTS" id="PR00111">
    <property type="entry name" value="ABHYDROLASE"/>
</dbReference>
<evidence type="ECO:0000256" key="2">
    <source>
        <dbReference type="ARBA" id="ARBA00004496"/>
    </source>
</evidence>
<evidence type="ECO:0000313" key="16">
    <source>
        <dbReference type="Proteomes" id="UP000613582"/>
    </source>
</evidence>
<evidence type="ECO:0000256" key="13">
    <source>
        <dbReference type="RuleBase" id="RU003421"/>
    </source>
</evidence>
<keyword evidence="7 11" id="KW-0963">Cytoplasm</keyword>
<evidence type="ECO:0000256" key="7">
    <source>
        <dbReference type="ARBA" id="ARBA00022490"/>
    </source>
</evidence>
<dbReference type="SUPFAM" id="SSF53474">
    <property type="entry name" value="alpha/beta-Hydrolases"/>
    <property type="match status" value="1"/>
</dbReference>
<evidence type="ECO:0000256" key="10">
    <source>
        <dbReference type="ARBA" id="ARBA00029605"/>
    </source>
</evidence>
<dbReference type="PANTHER" id="PTHR43722">
    <property type="entry name" value="PROLINE IMINOPEPTIDASE"/>
    <property type="match status" value="1"/>
</dbReference>
<dbReference type="InterPro" id="IPR029058">
    <property type="entry name" value="AB_hydrolase_fold"/>
</dbReference>
<dbReference type="NCBIfam" id="TIGR01249">
    <property type="entry name" value="pro_imino_pep_1"/>
    <property type="match status" value="1"/>
</dbReference>
<evidence type="ECO:0000256" key="5">
    <source>
        <dbReference type="ARBA" id="ARBA00021843"/>
    </source>
</evidence>
<sequence length="318" mass="36066">MIKKYGLFPAIEPFHAGHLKVSPLHEVYYEVSGAPDGKPVVVCHGGPGGGTTPSMRRYFDPRTYKIILFDQRGCGRSTPHAELRENTTWTLIEDMETLREHLDVEQWQVFGGSWGSTLSLAYAQTHPERVTELVLRGIFTLRRAELEWFYQEGANWLYPDQWEKFIEPIPEEERGDMMAAYYKRLTGTNASEQVTCAKAWSVWEGSTVSLYPSMERMTSFASDYFALAFARIECHYFVNGGFFDADDKLLRDMDRIAHIPGTIVQGRYDVVTPMKSAWELHKAWPQSDLVVVPDSGHAASEPGIIAGLVGATEKYKRL</sequence>